<evidence type="ECO:0000313" key="1">
    <source>
        <dbReference type="EMBL" id="GAA0508386.1"/>
    </source>
</evidence>
<evidence type="ECO:0000313" key="2">
    <source>
        <dbReference type="Proteomes" id="UP001500191"/>
    </source>
</evidence>
<dbReference type="Proteomes" id="UP001500191">
    <property type="component" value="Unassembled WGS sequence"/>
</dbReference>
<gene>
    <name evidence="1" type="ORF">GCM10008937_15270</name>
</gene>
<proteinExistence type="predicted"/>
<sequence length="124" mass="13789">MSPYQKTVPLRSGVTVTVQAWAFADMAARSAEFMGMLESFTARIKGEVTDLPDVDALRLMERTVRFSLHRPEDHELLRACDLPDLVEAIWEVNGLGDLVGKFLRLRLAAHQRQEAALSSPPPGT</sequence>
<protein>
    <submittedName>
        <fullName evidence="1">Uncharacterized protein</fullName>
    </submittedName>
</protein>
<name>A0ABP3LWV5_9DEIO</name>
<dbReference type="RefSeq" id="WP_343757460.1">
    <property type="nucleotide sequence ID" value="NZ_BAAADB010000012.1"/>
</dbReference>
<reference evidence="2" key="1">
    <citation type="journal article" date="2019" name="Int. J. Syst. Evol. Microbiol.">
        <title>The Global Catalogue of Microorganisms (GCM) 10K type strain sequencing project: providing services to taxonomists for standard genome sequencing and annotation.</title>
        <authorList>
            <consortium name="The Broad Institute Genomics Platform"/>
            <consortium name="The Broad Institute Genome Sequencing Center for Infectious Disease"/>
            <person name="Wu L."/>
            <person name="Ma J."/>
        </authorList>
    </citation>
    <scope>NUCLEOTIDE SEQUENCE [LARGE SCALE GENOMIC DNA]</scope>
    <source>
        <strain evidence="2">JCM 14368</strain>
    </source>
</reference>
<organism evidence="1 2">
    <name type="scientific">Deinococcus depolymerans</name>
    <dbReference type="NCBI Taxonomy" id="392408"/>
    <lineage>
        <taxon>Bacteria</taxon>
        <taxon>Thermotogati</taxon>
        <taxon>Deinococcota</taxon>
        <taxon>Deinococci</taxon>
        <taxon>Deinococcales</taxon>
        <taxon>Deinococcaceae</taxon>
        <taxon>Deinococcus</taxon>
    </lineage>
</organism>
<comment type="caution">
    <text evidence="1">The sequence shown here is derived from an EMBL/GenBank/DDBJ whole genome shotgun (WGS) entry which is preliminary data.</text>
</comment>
<accession>A0ABP3LWV5</accession>
<keyword evidence="2" id="KW-1185">Reference proteome</keyword>
<dbReference type="EMBL" id="BAAADB010000012">
    <property type="protein sequence ID" value="GAA0508386.1"/>
    <property type="molecule type" value="Genomic_DNA"/>
</dbReference>